<evidence type="ECO:0000313" key="2">
    <source>
        <dbReference type="Proteomes" id="UP000323597"/>
    </source>
</evidence>
<accession>A0A5D2UHZ4</accession>
<dbReference type="EMBL" id="CM017654">
    <property type="protein sequence ID" value="TYI77392.1"/>
    <property type="molecule type" value="Genomic_DNA"/>
</dbReference>
<dbReference type="Proteomes" id="UP000323597">
    <property type="component" value="Chromosome D06"/>
</dbReference>
<evidence type="ECO:0000313" key="1">
    <source>
        <dbReference type="EMBL" id="TYI77392.1"/>
    </source>
</evidence>
<proteinExistence type="predicted"/>
<name>A0A5D2UHZ4_GOSMU</name>
<protein>
    <submittedName>
        <fullName evidence="1">Uncharacterized protein</fullName>
    </submittedName>
</protein>
<sequence length="58" mass="6804">MEHYKNYKFLGESKGPLFPESLHVYACIKSFNIDSITISQCNRIYTYFEHIPIVSSDQ</sequence>
<reference evidence="1 2" key="1">
    <citation type="submission" date="2019-07" db="EMBL/GenBank/DDBJ databases">
        <title>WGS assembly of Gossypium mustelinum.</title>
        <authorList>
            <person name="Chen Z.J."/>
            <person name="Sreedasyam A."/>
            <person name="Ando A."/>
            <person name="Song Q."/>
            <person name="De L."/>
            <person name="Hulse-Kemp A."/>
            <person name="Ding M."/>
            <person name="Ye W."/>
            <person name="Kirkbride R."/>
            <person name="Jenkins J."/>
            <person name="Plott C."/>
            <person name="Lovell J."/>
            <person name="Lin Y.-M."/>
            <person name="Vaughn R."/>
            <person name="Liu B."/>
            <person name="Li W."/>
            <person name="Simpson S."/>
            <person name="Scheffler B."/>
            <person name="Saski C."/>
            <person name="Grover C."/>
            <person name="Hu G."/>
            <person name="Conover J."/>
            <person name="Carlson J."/>
            <person name="Shu S."/>
            <person name="Boston L."/>
            <person name="Williams M."/>
            <person name="Peterson D."/>
            <person name="Mcgee K."/>
            <person name="Jones D."/>
            <person name="Wendel J."/>
            <person name="Stelly D."/>
            <person name="Grimwood J."/>
            <person name="Schmutz J."/>
        </authorList>
    </citation>
    <scope>NUCLEOTIDE SEQUENCE [LARGE SCALE GENOMIC DNA]</scope>
    <source>
        <strain evidence="1">1408120.09</strain>
    </source>
</reference>
<dbReference type="AlphaFoldDB" id="A0A5D2UHZ4"/>
<organism evidence="1 2">
    <name type="scientific">Gossypium mustelinum</name>
    <name type="common">Cotton</name>
    <name type="synonym">Gossypium caicoense</name>
    <dbReference type="NCBI Taxonomy" id="34275"/>
    <lineage>
        <taxon>Eukaryota</taxon>
        <taxon>Viridiplantae</taxon>
        <taxon>Streptophyta</taxon>
        <taxon>Embryophyta</taxon>
        <taxon>Tracheophyta</taxon>
        <taxon>Spermatophyta</taxon>
        <taxon>Magnoliopsida</taxon>
        <taxon>eudicotyledons</taxon>
        <taxon>Gunneridae</taxon>
        <taxon>Pentapetalae</taxon>
        <taxon>rosids</taxon>
        <taxon>malvids</taxon>
        <taxon>Malvales</taxon>
        <taxon>Malvaceae</taxon>
        <taxon>Malvoideae</taxon>
        <taxon>Gossypium</taxon>
    </lineage>
</organism>
<gene>
    <name evidence="1" type="ORF">E1A91_D06G139400v1</name>
</gene>
<keyword evidence="2" id="KW-1185">Reference proteome</keyword>